<dbReference type="InterPro" id="IPR050411">
    <property type="entry name" value="AlphaKG_dependent_hydroxylases"/>
</dbReference>
<dbReference type="Pfam" id="PF02668">
    <property type="entry name" value="TauD"/>
    <property type="match status" value="1"/>
</dbReference>
<dbReference type="SUPFAM" id="SSF51197">
    <property type="entry name" value="Clavaminate synthase-like"/>
    <property type="match status" value="1"/>
</dbReference>
<accession>A0ABR6BKU0</accession>
<evidence type="ECO:0000256" key="4">
    <source>
        <dbReference type="ARBA" id="ARBA00023002"/>
    </source>
</evidence>
<feature type="domain" description="TauD/TfdA-like" evidence="7">
    <location>
        <begin position="131"/>
        <end position="298"/>
    </location>
</feature>
<comment type="cofactor">
    <cofactor evidence="1">
        <name>Fe(2+)</name>
        <dbReference type="ChEBI" id="CHEBI:29033"/>
    </cofactor>
</comment>
<dbReference type="InterPro" id="IPR003819">
    <property type="entry name" value="TauD/TfdA-like"/>
</dbReference>
<keyword evidence="9" id="KW-1185">Reference proteome</keyword>
<dbReference type="PANTHER" id="PTHR10696">
    <property type="entry name" value="GAMMA-BUTYROBETAINE HYDROXYLASE-RELATED"/>
    <property type="match status" value="1"/>
</dbReference>
<keyword evidence="6" id="KW-0045">Antibiotic biosynthesis</keyword>
<dbReference type="EMBL" id="JACJID010000003">
    <property type="protein sequence ID" value="MBA8927515.1"/>
    <property type="molecule type" value="Genomic_DNA"/>
</dbReference>
<dbReference type="Proteomes" id="UP000517916">
    <property type="component" value="Unassembled WGS sequence"/>
</dbReference>
<reference evidence="8 9" key="1">
    <citation type="submission" date="2020-08" db="EMBL/GenBank/DDBJ databases">
        <title>Genomic Encyclopedia of Archaeal and Bacterial Type Strains, Phase II (KMG-II): from individual species to whole genera.</title>
        <authorList>
            <person name="Goeker M."/>
        </authorList>
    </citation>
    <scope>NUCLEOTIDE SEQUENCE [LARGE SCALE GENOMIC DNA]</scope>
    <source>
        <strain evidence="8 9">DSM 43850</strain>
    </source>
</reference>
<evidence type="ECO:0000256" key="5">
    <source>
        <dbReference type="ARBA" id="ARBA00023004"/>
    </source>
</evidence>
<evidence type="ECO:0000256" key="6">
    <source>
        <dbReference type="ARBA" id="ARBA00023194"/>
    </source>
</evidence>
<keyword evidence="4 8" id="KW-0560">Oxidoreductase</keyword>
<keyword evidence="5" id="KW-0408">Iron</keyword>
<sequence length="319" mass="34864">MDAQSVFTLNDTERHELSALADVLAGTEPGKIDEESWMSAGRDRSASIPARLAARVRQFRHDSGVDGALLIRNLPVAEGLPPTPAVLGSVEREATNPASVITLVSLQLGEIIAFRNEKSGALVQNVVPVPGQEAAQNNAGSKRLGMHVENTFHPNRPDYVALFCLRADHDREAELQITSVRRAVELVSDVDRKVLQQPRFVTAPPSSFPSLGGEPEPHALLVGDVDDPDVRADFISTVPLDEEAAAAKDRLEQAFAEVVESLKLEPGDLAIVDNRLALHGRSFFKPRYDGQDRWLHRTFIQLDGRRSRAVRQGNGSVLD</sequence>
<proteinExistence type="inferred from homology"/>
<dbReference type="RefSeq" id="WP_182838376.1">
    <property type="nucleotide sequence ID" value="NZ_BAAABQ010000056.1"/>
</dbReference>
<dbReference type="InterPro" id="IPR014503">
    <property type="entry name" value="Clavaminate_syn-like"/>
</dbReference>
<evidence type="ECO:0000256" key="1">
    <source>
        <dbReference type="ARBA" id="ARBA00001954"/>
    </source>
</evidence>
<name>A0ABR6BKU0_9PSEU</name>
<organism evidence="8 9">
    <name type="scientific">Kutzneria viridogrisea</name>
    <dbReference type="NCBI Taxonomy" id="47990"/>
    <lineage>
        <taxon>Bacteria</taxon>
        <taxon>Bacillati</taxon>
        <taxon>Actinomycetota</taxon>
        <taxon>Actinomycetes</taxon>
        <taxon>Pseudonocardiales</taxon>
        <taxon>Pseudonocardiaceae</taxon>
        <taxon>Kutzneria</taxon>
    </lineage>
</organism>
<evidence type="ECO:0000313" key="9">
    <source>
        <dbReference type="Proteomes" id="UP000517916"/>
    </source>
</evidence>
<comment type="caution">
    <text evidence="8">The sequence shown here is derived from an EMBL/GenBank/DDBJ whole genome shotgun (WGS) entry which is preliminary data.</text>
</comment>
<keyword evidence="3" id="KW-0479">Metal-binding</keyword>
<dbReference type="PIRSF" id="PIRSF019543">
    <property type="entry name" value="Clavaminate_syn"/>
    <property type="match status" value="1"/>
</dbReference>
<dbReference type="EC" id="1.14.11.39" evidence="8"/>
<evidence type="ECO:0000259" key="7">
    <source>
        <dbReference type="Pfam" id="PF02668"/>
    </source>
</evidence>
<evidence type="ECO:0000313" key="8">
    <source>
        <dbReference type="EMBL" id="MBA8927515.1"/>
    </source>
</evidence>
<comment type="similarity">
    <text evidence="2">Belongs to the clavaminate synthase family.</text>
</comment>
<dbReference type="Gene3D" id="3.60.130.10">
    <property type="entry name" value="Clavaminate synthase-like"/>
    <property type="match status" value="1"/>
</dbReference>
<evidence type="ECO:0000256" key="3">
    <source>
        <dbReference type="ARBA" id="ARBA00022723"/>
    </source>
</evidence>
<protein>
    <submittedName>
        <fullName evidence="8">L-asparagine oxygenase</fullName>
        <ecNumber evidence="8">1.14.11.39</ecNumber>
    </submittedName>
</protein>
<evidence type="ECO:0000256" key="2">
    <source>
        <dbReference type="ARBA" id="ARBA00008425"/>
    </source>
</evidence>
<dbReference type="GO" id="GO:0016491">
    <property type="term" value="F:oxidoreductase activity"/>
    <property type="evidence" value="ECO:0007669"/>
    <property type="project" value="UniProtKB-KW"/>
</dbReference>
<dbReference type="InterPro" id="IPR042098">
    <property type="entry name" value="TauD-like_sf"/>
</dbReference>
<dbReference type="PANTHER" id="PTHR10696:SF56">
    <property type="entry name" value="TAUD_TFDA-LIKE DOMAIN-CONTAINING PROTEIN"/>
    <property type="match status" value="1"/>
</dbReference>
<gene>
    <name evidence="8" type="ORF">BC739_004721</name>
</gene>